<reference evidence="2 3" key="1">
    <citation type="submission" date="2021-03" db="EMBL/GenBank/DDBJ databases">
        <authorList>
            <person name="Grouzdev D.S."/>
        </authorList>
    </citation>
    <scope>NUCLEOTIDE SEQUENCE [LARGE SCALE GENOMIC DNA]</scope>
    <source>
        <strain evidence="2 3">M50-1</strain>
    </source>
</reference>
<dbReference type="RefSeq" id="WP_205712634.1">
    <property type="nucleotide sequence ID" value="NZ_SIJK02000017.1"/>
</dbReference>
<dbReference type="Proteomes" id="UP001193081">
    <property type="component" value="Unassembled WGS sequence"/>
</dbReference>
<evidence type="ECO:0000313" key="3">
    <source>
        <dbReference type="Proteomes" id="UP001193081"/>
    </source>
</evidence>
<keyword evidence="1" id="KW-0175">Coiled coil</keyword>
<protein>
    <submittedName>
        <fullName evidence="2">Uncharacterized protein</fullName>
    </submittedName>
</protein>
<comment type="caution">
    <text evidence="2">The sequence shown here is derived from an EMBL/GenBank/DDBJ whole genome shotgun (WGS) entry which is preliminary data.</text>
</comment>
<name>A0ABS4D9X1_9CHLR</name>
<evidence type="ECO:0000313" key="2">
    <source>
        <dbReference type="EMBL" id="MBP1466236.1"/>
    </source>
</evidence>
<evidence type="ECO:0000256" key="1">
    <source>
        <dbReference type="SAM" id="Coils"/>
    </source>
</evidence>
<dbReference type="EMBL" id="SIJK02000017">
    <property type="protein sequence ID" value="MBP1466236.1"/>
    <property type="molecule type" value="Genomic_DNA"/>
</dbReference>
<gene>
    <name evidence="2" type="ORF">EYB53_011015</name>
</gene>
<feature type="coiled-coil region" evidence="1">
    <location>
        <begin position="15"/>
        <end position="49"/>
    </location>
</feature>
<sequence>MAGYAVGGTARAAGKFNFTVRLAELNEDLEQLNAEAHLLEERIAEHVERLLEQVTK</sequence>
<organism evidence="2 3">
    <name type="scientific">Candidatus Chloroploca mongolica</name>
    <dbReference type="NCBI Taxonomy" id="2528176"/>
    <lineage>
        <taxon>Bacteria</taxon>
        <taxon>Bacillati</taxon>
        <taxon>Chloroflexota</taxon>
        <taxon>Chloroflexia</taxon>
        <taxon>Chloroflexales</taxon>
        <taxon>Chloroflexineae</taxon>
        <taxon>Oscillochloridaceae</taxon>
        <taxon>Candidatus Chloroploca</taxon>
    </lineage>
</organism>
<accession>A0ABS4D9X1</accession>
<proteinExistence type="predicted"/>
<keyword evidence="3" id="KW-1185">Reference proteome</keyword>